<dbReference type="PANTHER" id="PTHR22749">
    <property type="entry name" value="RIBOFLAVIN KINASE/FMN ADENYLYLTRANSFERASE"/>
    <property type="match status" value="1"/>
</dbReference>
<evidence type="ECO:0000256" key="2">
    <source>
        <dbReference type="ARBA" id="ARBA00012105"/>
    </source>
</evidence>
<evidence type="ECO:0000256" key="4">
    <source>
        <dbReference type="ARBA" id="ARBA00022643"/>
    </source>
</evidence>
<dbReference type="GO" id="GO:0009398">
    <property type="term" value="P:FMN biosynthetic process"/>
    <property type="evidence" value="ECO:0007669"/>
    <property type="project" value="TreeGrafter"/>
</dbReference>
<dbReference type="SUPFAM" id="SSF82114">
    <property type="entry name" value="Riboflavin kinase-like"/>
    <property type="match status" value="1"/>
</dbReference>
<dbReference type="GO" id="GO:0009231">
    <property type="term" value="P:riboflavin biosynthetic process"/>
    <property type="evidence" value="ECO:0007669"/>
    <property type="project" value="InterPro"/>
</dbReference>
<gene>
    <name evidence="9" type="primary">anon-84Ea</name>
    <name evidence="9" type="ORF">TNIN_308961</name>
</gene>
<reference evidence="9" key="1">
    <citation type="submission" date="2020-08" db="EMBL/GenBank/DDBJ databases">
        <title>Multicomponent nature underlies the extraordinary mechanical properties of spider dragline silk.</title>
        <authorList>
            <person name="Kono N."/>
            <person name="Nakamura H."/>
            <person name="Mori M."/>
            <person name="Yoshida Y."/>
            <person name="Ohtoshi R."/>
            <person name="Malay A.D."/>
            <person name="Moran D.A.P."/>
            <person name="Tomita M."/>
            <person name="Numata K."/>
            <person name="Arakawa K."/>
        </authorList>
    </citation>
    <scope>NUCLEOTIDE SEQUENCE</scope>
</reference>
<keyword evidence="9" id="KW-0418">Kinase</keyword>
<keyword evidence="5" id="KW-0808">Transferase</keyword>
<name>A0A8X7CKL9_9ARAC</name>
<sequence>MFSSIKNDYSHVLPYFVDGVVSKGFGRGSKELGIPTANINQEVIEKLPKDLDCGIYYGFAKVNNSPLYKAVLSIGWNPFYQNDKKSLEAHILHNFEGDFYGANLKLVILGHIRPERDFLSVEDLINEIKNDIRNLVFVEFMMTVLGLTSVFTDNTLCSICLCTYKINATCVFI</sequence>
<keyword evidence="4" id="KW-0288">FMN</keyword>
<dbReference type="AlphaFoldDB" id="A0A8X7CKL9"/>
<keyword evidence="7" id="KW-0067">ATP-binding</keyword>
<dbReference type="OrthoDB" id="276388at2759"/>
<dbReference type="Gene3D" id="2.40.30.30">
    <property type="entry name" value="Riboflavin kinase-like"/>
    <property type="match status" value="1"/>
</dbReference>
<dbReference type="InterPro" id="IPR015865">
    <property type="entry name" value="Riboflavin_kinase_bac/euk"/>
</dbReference>
<comment type="pathway">
    <text evidence="1">Cofactor biosynthesis; FMN biosynthesis; FMN from riboflavin (ATP route): step 1/1.</text>
</comment>
<dbReference type="GO" id="GO:0005524">
    <property type="term" value="F:ATP binding"/>
    <property type="evidence" value="ECO:0007669"/>
    <property type="project" value="UniProtKB-KW"/>
</dbReference>
<evidence type="ECO:0000313" key="9">
    <source>
        <dbReference type="EMBL" id="GFY76519.1"/>
    </source>
</evidence>
<dbReference type="EC" id="2.7.1.26" evidence="2"/>
<evidence type="ECO:0000256" key="6">
    <source>
        <dbReference type="ARBA" id="ARBA00022741"/>
    </source>
</evidence>
<protein>
    <recommendedName>
        <fullName evidence="2">riboflavin kinase</fullName>
        <ecNumber evidence="2">2.7.1.26</ecNumber>
    </recommendedName>
</protein>
<accession>A0A8X7CKL9</accession>
<feature type="domain" description="Riboflavin kinase" evidence="8">
    <location>
        <begin position="12"/>
        <end position="137"/>
    </location>
</feature>
<evidence type="ECO:0000256" key="1">
    <source>
        <dbReference type="ARBA" id="ARBA00005201"/>
    </source>
</evidence>
<dbReference type="PANTHER" id="PTHR22749:SF6">
    <property type="entry name" value="RIBOFLAVIN KINASE"/>
    <property type="match status" value="1"/>
</dbReference>
<keyword evidence="6" id="KW-0547">Nucleotide-binding</keyword>
<proteinExistence type="predicted"/>
<dbReference type="GO" id="GO:0005739">
    <property type="term" value="C:mitochondrion"/>
    <property type="evidence" value="ECO:0007669"/>
    <property type="project" value="TreeGrafter"/>
</dbReference>
<dbReference type="EMBL" id="BMAV01022006">
    <property type="protein sequence ID" value="GFY76519.1"/>
    <property type="molecule type" value="Genomic_DNA"/>
</dbReference>
<evidence type="ECO:0000256" key="7">
    <source>
        <dbReference type="ARBA" id="ARBA00022840"/>
    </source>
</evidence>
<dbReference type="Proteomes" id="UP000886998">
    <property type="component" value="Unassembled WGS sequence"/>
</dbReference>
<dbReference type="Pfam" id="PF01687">
    <property type="entry name" value="Flavokinase"/>
    <property type="match status" value="1"/>
</dbReference>
<dbReference type="GO" id="GO:0008531">
    <property type="term" value="F:riboflavin kinase activity"/>
    <property type="evidence" value="ECO:0007669"/>
    <property type="project" value="UniProtKB-EC"/>
</dbReference>
<comment type="caution">
    <text evidence="9">The sequence shown here is derived from an EMBL/GenBank/DDBJ whole genome shotgun (WGS) entry which is preliminary data.</text>
</comment>
<keyword evidence="10" id="KW-1185">Reference proteome</keyword>
<dbReference type="InterPro" id="IPR023465">
    <property type="entry name" value="Riboflavin_kinase_dom_sf"/>
</dbReference>
<evidence type="ECO:0000256" key="3">
    <source>
        <dbReference type="ARBA" id="ARBA00022630"/>
    </source>
</evidence>
<evidence type="ECO:0000259" key="8">
    <source>
        <dbReference type="SMART" id="SM00904"/>
    </source>
</evidence>
<dbReference type="SMART" id="SM00904">
    <property type="entry name" value="Flavokinase"/>
    <property type="match status" value="1"/>
</dbReference>
<organism evidence="9 10">
    <name type="scientific">Trichonephila inaurata madagascariensis</name>
    <dbReference type="NCBI Taxonomy" id="2747483"/>
    <lineage>
        <taxon>Eukaryota</taxon>
        <taxon>Metazoa</taxon>
        <taxon>Ecdysozoa</taxon>
        <taxon>Arthropoda</taxon>
        <taxon>Chelicerata</taxon>
        <taxon>Arachnida</taxon>
        <taxon>Araneae</taxon>
        <taxon>Araneomorphae</taxon>
        <taxon>Entelegynae</taxon>
        <taxon>Araneoidea</taxon>
        <taxon>Nephilidae</taxon>
        <taxon>Trichonephila</taxon>
        <taxon>Trichonephila inaurata</taxon>
    </lineage>
</organism>
<evidence type="ECO:0000313" key="10">
    <source>
        <dbReference type="Proteomes" id="UP000886998"/>
    </source>
</evidence>
<dbReference type="InterPro" id="IPR023468">
    <property type="entry name" value="Riboflavin_kinase"/>
</dbReference>
<evidence type="ECO:0000256" key="5">
    <source>
        <dbReference type="ARBA" id="ARBA00022679"/>
    </source>
</evidence>
<keyword evidence="3" id="KW-0285">Flavoprotein</keyword>